<dbReference type="GO" id="GO:0003824">
    <property type="term" value="F:catalytic activity"/>
    <property type="evidence" value="ECO:0007669"/>
    <property type="project" value="InterPro"/>
</dbReference>
<dbReference type="InterPro" id="IPR029062">
    <property type="entry name" value="Class_I_gatase-like"/>
</dbReference>
<keyword evidence="8" id="KW-1185">Reference proteome</keyword>
<feature type="active site" description="Nucleophile" evidence="4">
    <location>
        <position position="346"/>
    </location>
</feature>
<name>A0A7X6IDL0_9BACT</name>
<dbReference type="SUPFAM" id="SSF52540">
    <property type="entry name" value="P-loop containing nucleoside triphosphate hydrolases"/>
    <property type="match status" value="1"/>
</dbReference>
<dbReference type="Proteomes" id="UP000534783">
    <property type="component" value="Unassembled WGS sequence"/>
</dbReference>
<dbReference type="UniPathway" id="UPA00148"/>
<evidence type="ECO:0000256" key="3">
    <source>
        <dbReference type="ARBA" id="ARBA00022962"/>
    </source>
</evidence>
<dbReference type="CDD" id="cd01750">
    <property type="entry name" value="GATase1_CobQ"/>
    <property type="match status" value="1"/>
</dbReference>
<feature type="active site" evidence="4">
    <location>
        <position position="453"/>
    </location>
</feature>
<gene>
    <name evidence="4" type="primary">cobQ</name>
    <name evidence="7" type="ORF">MNODULE_22680</name>
</gene>
<evidence type="ECO:0000256" key="1">
    <source>
        <dbReference type="ARBA" id="ARBA00004953"/>
    </source>
</evidence>
<protein>
    <recommendedName>
        <fullName evidence="4">Cobyric acid synthase</fullName>
    </recommendedName>
</protein>
<dbReference type="RefSeq" id="WP_168063531.1">
    <property type="nucleotide sequence ID" value="NZ_VTOW01000008.1"/>
</dbReference>
<evidence type="ECO:0000313" key="7">
    <source>
        <dbReference type="EMBL" id="NKE73570.1"/>
    </source>
</evidence>
<comment type="function">
    <text evidence="4">Catalyzes amidations at positions B, D, E, and G on adenosylcobyrinic A,C-diamide. NH(2) groups are provided by glutamine, and one molecule of ATP is hydrogenolyzed for each amidation.</text>
</comment>
<dbReference type="InterPro" id="IPR033949">
    <property type="entry name" value="CobQ_GATase1"/>
</dbReference>
<dbReference type="PANTHER" id="PTHR21343:SF1">
    <property type="entry name" value="COBYRIC ACID SYNTHASE"/>
    <property type="match status" value="1"/>
</dbReference>
<evidence type="ECO:0000256" key="2">
    <source>
        <dbReference type="ARBA" id="ARBA00022573"/>
    </source>
</evidence>
<comment type="pathway">
    <text evidence="1 4">Cofactor biosynthesis; adenosylcobalamin biosynthesis.</text>
</comment>
<dbReference type="SUPFAM" id="SSF52317">
    <property type="entry name" value="Class I glutamine amidotransferase-like"/>
    <property type="match status" value="1"/>
</dbReference>
<evidence type="ECO:0000259" key="6">
    <source>
        <dbReference type="Pfam" id="PF07685"/>
    </source>
</evidence>
<evidence type="ECO:0000313" key="8">
    <source>
        <dbReference type="Proteomes" id="UP000534783"/>
    </source>
</evidence>
<reference evidence="7 8" key="1">
    <citation type="journal article" date="2020" name="Nature">
        <title>Bacterial chemolithoautotrophy via manganese oxidation.</title>
        <authorList>
            <person name="Yu H."/>
            <person name="Leadbetter J.R."/>
        </authorList>
    </citation>
    <scope>NUCLEOTIDE SEQUENCE [LARGE SCALE GENOMIC DNA]</scope>
    <source>
        <strain evidence="7 8">Mn-1</strain>
    </source>
</reference>
<dbReference type="NCBIfam" id="TIGR00313">
    <property type="entry name" value="cobQ"/>
    <property type="match status" value="1"/>
</dbReference>
<dbReference type="EMBL" id="VTOW01000008">
    <property type="protein sequence ID" value="NKE73570.1"/>
    <property type="molecule type" value="Genomic_DNA"/>
</dbReference>
<dbReference type="InterPro" id="IPR002586">
    <property type="entry name" value="CobQ/CobB/MinD/ParA_Nub-bd_dom"/>
</dbReference>
<dbReference type="Gene3D" id="3.40.50.880">
    <property type="match status" value="1"/>
</dbReference>
<dbReference type="InterPro" id="IPR047045">
    <property type="entry name" value="CobQ_N"/>
</dbReference>
<feature type="domain" description="CobQ/CobB/MinD/ParA nucleotide binding" evidence="5">
    <location>
        <begin position="9"/>
        <end position="234"/>
    </location>
</feature>
<sequence>MSKRQPRALMVQGTGSNVGKSILTTALCRIFLEDGFRVAPFKAQNMALNAYATRDGLEMSRAQALQAAACRLDPDVRMNPILIKPTTERQSQLVVMGKAMPLMTWSEYNELKPTLRPVVQEAYRSLAEGVDLIVLEGAGSPAEINLMAHDIVNMAAAEMADASVLLVGDIDAGGVFASLVGTVALLPPHQAARIKGFVLNKFRGDRAILAPGLDQIRAITGRPVVGVVPYLERLLLPEEDSVDFKSGRMPRFKKKGAAEVLCRIAVIDLPKVSNFTDLDPFCVEPDVEMMILRPGEALEKEGRPPDVVILPGSKNVAEDLHLLRQHHFDRALREFVSGGGEVVGLCGGLQMLGERIEDPHQIEGNRTPVLGLGLLPIRTVLEREKVLRLVAARHLISGLELRGYEIHHGRTEAAACHPSFVQISGGIGRSTPRGPMQLGWMNETGHVWGTYLHGLFDDDPFRRWFIDRVRERKGLPPLKEIQATYDIEAMIQRLAEVVRKELDMPAVYDLLGMVGGGNGNHRMAGL</sequence>
<evidence type="ECO:0000259" key="5">
    <source>
        <dbReference type="Pfam" id="PF01656"/>
    </source>
</evidence>
<dbReference type="InterPro" id="IPR011698">
    <property type="entry name" value="GATase_3"/>
</dbReference>
<dbReference type="CDD" id="cd05389">
    <property type="entry name" value="CobQ_N"/>
    <property type="match status" value="1"/>
</dbReference>
<comment type="similarity">
    <text evidence="4">Belongs to the CobB/CobQ family. CobQ subfamily.</text>
</comment>
<dbReference type="NCBIfam" id="NF001989">
    <property type="entry name" value="PRK00784.1"/>
    <property type="match status" value="1"/>
</dbReference>
<dbReference type="PROSITE" id="PS51274">
    <property type="entry name" value="GATASE_COBBQ"/>
    <property type="match status" value="1"/>
</dbReference>
<keyword evidence="3 4" id="KW-0315">Glutamine amidotransferase</keyword>
<proteinExistence type="inferred from homology"/>
<dbReference type="Pfam" id="PF01656">
    <property type="entry name" value="CbiA"/>
    <property type="match status" value="1"/>
</dbReference>
<comment type="caution">
    <text evidence="7">The sequence shown here is derived from an EMBL/GenBank/DDBJ whole genome shotgun (WGS) entry which is preliminary data.</text>
</comment>
<dbReference type="HAMAP" id="MF_00028">
    <property type="entry name" value="CobQ"/>
    <property type="match status" value="1"/>
</dbReference>
<dbReference type="InterPro" id="IPR027417">
    <property type="entry name" value="P-loop_NTPase"/>
</dbReference>
<keyword evidence="2 4" id="KW-0169">Cobalamin biosynthesis</keyword>
<evidence type="ECO:0000256" key="4">
    <source>
        <dbReference type="HAMAP-Rule" id="MF_00028"/>
    </source>
</evidence>
<dbReference type="AlphaFoldDB" id="A0A7X6IDL0"/>
<organism evidence="7 8">
    <name type="scientific">Candidatus Manganitrophus noduliformans</name>
    <dbReference type="NCBI Taxonomy" id="2606439"/>
    <lineage>
        <taxon>Bacteria</taxon>
        <taxon>Pseudomonadati</taxon>
        <taxon>Nitrospirota</taxon>
        <taxon>Nitrospiria</taxon>
        <taxon>Candidatus Troglogloeales</taxon>
        <taxon>Candidatus Manganitrophaceae</taxon>
        <taxon>Candidatus Manganitrophus</taxon>
    </lineage>
</organism>
<dbReference type="Gene3D" id="3.40.50.300">
    <property type="entry name" value="P-loop containing nucleotide triphosphate hydrolases"/>
    <property type="match status" value="1"/>
</dbReference>
<accession>A0A7X6IDL0</accession>
<dbReference type="Pfam" id="PF07685">
    <property type="entry name" value="GATase_3"/>
    <property type="match status" value="1"/>
</dbReference>
<feature type="domain" description="CobB/CobQ-like glutamine amidotransferase" evidence="6">
    <location>
        <begin position="263"/>
        <end position="460"/>
    </location>
</feature>
<dbReference type="GO" id="GO:0015420">
    <property type="term" value="F:ABC-type vitamin B12 transporter activity"/>
    <property type="evidence" value="ECO:0007669"/>
    <property type="project" value="UniProtKB-UniRule"/>
</dbReference>
<dbReference type="PANTHER" id="PTHR21343">
    <property type="entry name" value="DETHIOBIOTIN SYNTHETASE"/>
    <property type="match status" value="1"/>
</dbReference>
<dbReference type="GO" id="GO:0009236">
    <property type="term" value="P:cobalamin biosynthetic process"/>
    <property type="evidence" value="ECO:0007669"/>
    <property type="project" value="UniProtKB-UniRule"/>
</dbReference>
<dbReference type="InterPro" id="IPR004459">
    <property type="entry name" value="CobQ_synth"/>
</dbReference>